<proteinExistence type="predicted"/>
<gene>
    <name evidence="3" type="ORF">DFP72DRAFT_1162019</name>
</gene>
<dbReference type="SMART" id="SM00313">
    <property type="entry name" value="PXA"/>
    <property type="match status" value="1"/>
</dbReference>
<organism evidence="3 4">
    <name type="scientific">Ephemerocybe angulata</name>
    <dbReference type="NCBI Taxonomy" id="980116"/>
    <lineage>
        <taxon>Eukaryota</taxon>
        <taxon>Fungi</taxon>
        <taxon>Dikarya</taxon>
        <taxon>Basidiomycota</taxon>
        <taxon>Agaricomycotina</taxon>
        <taxon>Agaricomycetes</taxon>
        <taxon>Agaricomycetidae</taxon>
        <taxon>Agaricales</taxon>
        <taxon>Agaricineae</taxon>
        <taxon>Psathyrellaceae</taxon>
        <taxon>Ephemerocybe</taxon>
    </lineage>
</organism>
<keyword evidence="4" id="KW-1185">Reference proteome</keyword>
<feature type="compositionally biased region" description="Polar residues" evidence="1">
    <location>
        <begin position="306"/>
        <end position="321"/>
    </location>
</feature>
<dbReference type="PANTHER" id="PTHR22775">
    <property type="entry name" value="SORTING NEXIN"/>
    <property type="match status" value="1"/>
</dbReference>
<evidence type="ECO:0000256" key="1">
    <source>
        <dbReference type="SAM" id="MobiDB-lite"/>
    </source>
</evidence>
<evidence type="ECO:0000259" key="2">
    <source>
        <dbReference type="PROSITE" id="PS51207"/>
    </source>
</evidence>
<dbReference type="EMBL" id="JACGCI010000001">
    <property type="protein sequence ID" value="KAF6766414.1"/>
    <property type="molecule type" value="Genomic_DNA"/>
</dbReference>
<dbReference type="PROSITE" id="PS51207">
    <property type="entry name" value="PXA"/>
    <property type="match status" value="1"/>
</dbReference>
<feature type="region of interest" description="Disordered" evidence="1">
    <location>
        <begin position="287"/>
        <end position="357"/>
    </location>
</feature>
<reference evidence="3 4" key="1">
    <citation type="submission" date="2020-07" db="EMBL/GenBank/DDBJ databases">
        <title>Comparative genomics of pyrophilous fungi reveals a link between fire events and developmental genes.</title>
        <authorList>
            <consortium name="DOE Joint Genome Institute"/>
            <person name="Steindorff A.S."/>
            <person name="Carver A."/>
            <person name="Calhoun S."/>
            <person name="Stillman K."/>
            <person name="Liu H."/>
            <person name="Lipzen A."/>
            <person name="Pangilinan J."/>
            <person name="Labutti K."/>
            <person name="Bruns T.D."/>
            <person name="Grigoriev I.V."/>
        </authorList>
    </citation>
    <scope>NUCLEOTIDE SEQUENCE [LARGE SCALE GENOMIC DNA]</scope>
    <source>
        <strain evidence="3 4">CBS 144469</strain>
    </source>
</reference>
<dbReference type="OrthoDB" id="5582218at2759"/>
<dbReference type="PANTHER" id="PTHR22775:SF3">
    <property type="entry name" value="SORTING NEXIN-13"/>
    <property type="match status" value="1"/>
</dbReference>
<protein>
    <submittedName>
        <fullName evidence="3">PXA domain-containing protein</fullName>
    </submittedName>
</protein>
<evidence type="ECO:0000313" key="4">
    <source>
        <dbReference type="Proteomes" id="UP000521943"/>
    </source>
</evidence>
<feature type="compositionally biased region" description="Polar residues" evidence="1">
    <location>
        <begin position="12"/>
        <end position="21"/>
    </location>
</feature>
<feature type="region of interest" description="Disordered" evidence="1">
    <location>
        <begin position="1"/>
        <end position="21"/>
    </location>
</feature>
<comment type="caution">
    <text evidence="3">The sequence shown here is derived from an EMBL/GenBank/DDBJ whole genome shotgun (WGS) entry which is preliminary data.</text>
</comment>
<dbReference type="Proteomes" id="UP000521943">
    <property type="component" value="Unassembled WGS sequence"/>
</dbReference>
<feature type="domain" description="PXA" evidence="2">
    <location>
        <begin position="51"/>
        <end position="230"/>
    </location>
</feature>
<accession>A0A8H6MGX7</accession>
<evidence type="ECO:0000313" key="3">
    <source>
        <dbReference type="EMBL" id="KAF6766414.1"/>
    </source>
</evidence>
<dbReference type="InterPro" id="IPR003114">
    <property type="entry name" value="Phox_assoc"/>
</dbReference>
<dbReference type="AlphaFoldDB" id="A0A8H6MGX7"/>
<dbReference type="Pfam" id="PF02194">
    <property type="entry name" value="PXA"/>
    <property type="match status" value="1"/>
</dbReference>
<name>A0A8H6MGX7_9AGAR</name>
<dbReference type="GO" id="GO:0035091">
    <property type="term" value="F:phosphatidylinositol binding"/>
    <property type="evidence" value="ECO:0007669"/>
    <property type="project" value="TreeGrafter"/>
</dbReference>
<sequence>MTAASRHRPPLSITSSIPTKTQPQSLARRLLLPPHSSDDLPPLLALSTNAHPDLRTELYDFIALALRAYVNPWWTKLTRYDKEFLPHINRILVHVIEVLEERVHRVQLEPLAFHDLPTIITQHYVDFRNVQSKLSTSYATGGAASLSQMFAQIQPHMAISPDGQIDAEYYRQTVDLILKVCLPEEDYEPDVERVIIREVVVKILVNDIFPKITQPWFIHKTILDLLGPIDDDSYTASHLPQSSSNDTSFFQSMIIIILSALQGFSGACLALIHSYKQAITTIKLVNQSPSQSTQEKKAPPPPPPASTTDSSLGSNRSQQTDVIPAIPQGRNPTYPRLPHYPRQADAIPASTPPESLPNKQPQDYAVIPLHMLSEILNVQDRFAATLFFSALSMTSSSMTPFLDKLLPYLLQGFLSPSFILNIARISKRTLFPNGYPGPPPIDPSPEEQAQIRAKLVAWRGEGPLSHLLPVIVGPDPSETFSAALDPLGDPQCNTRLLVFILDRVLVALFPELTR</sequence>